<dbReference type="AlphaFoldDB" id="A0A061JHH1"/>
<dbReference type="RefSeq" id="WP_006304068.1">
    <property type="nucleotide sequence ID" value="NZ_ARPM03000142.1"/>
</dbReference>
<comment type="caution">
    <text evidence="2">The sequence shown here is derived from an EMBL/GenBank/DDBJ whole genome shotgun (WGS) entry which is preliminary data.</text>
</comment>
<dbReference type="EMBL" id="ARPM03000142">
    <property type="protein sequence ID" value="ETZ04847.1"/>
    <property type="molecule type" value="Genomic_DNA"/>
</dbReference>
<name>A0A061JHH1_9PROT</name>
<keyword evidence="3" id="KW-1185">Reference proteome</keyword>
<evidence type="ECO:0000313" key="3">
    <source>
        <dbReference type="Proteomes" id="UP000026922"/>
    </source>
</evidence>
<feature type="domain" description="Winged helix-turn helix" evidence="1">
    <location>
        <begin position="46"/>
        <end position="78"/>
    </location>
</feature>
<organism evidence="2 3">
    <name type="scientific">Holospora undulata HU1</name>
    <dbReference type="NCBI Taxonomy" id="1321371"/>
    <lineage>
        <taxon>Bacteria</taxon>
        <taxon>Pseudomonadati</taxon>
        <taxon>Pseudomonadota</taxon>
        <taxon>Alphaproteobacteria</taxon>
        <taxon>Holosporales</taxon>
        <taxon>Holosporaceae</taxon>
        <taxon>Holospora</taxon>
    </lineage>
</organism>
<dbReference type="Pfam" id="PF13592">
    <property type="entry name" value="HTH_33"/>
    <property type="match status" value="1"/>
</dbReference>
<proteinExistence type="predicted"/>
<evidence type="ECO:0000313" key="2">
    <source>
        <dbReference type="EMBL" id="ETZ04847.1"/>
    </source>
</evidence>
<dbReference type="Proteomes" id="UP000026922">
    <property type="component" value="Unassembled WGS sequence"/>
</dbReference>
<accession>A0A061JHH1</accession>
<gene>
    <name evidence="2" type="ORF">K737_300725</name>
</gene>
<evidence type="ECO:0000259" key="1">
    <source>
        <dbReference type="Pfam" id="PF13592"/>
    </source>
</evidence>
<reference evidence="2 3" key="1">
    <citation type="journal article" date="2013" name="Genome Announc.">
        <title>Draft Genome Sequence of Holospora undulata Strain HU1, a Micronucleus-Specific Symbiont of the Ciliate Paramecium caudatum.</title>
        <authorList>
            <person name="Dohra H."/>
            <person name="Suzuki H."/>
            <person name="Suzuki T."/>
            <person name="Tanaka K."/>
            <person name="Fujishima M."/>
        </authorList>
    </citation>
    <scope>NUCLEOTIDE SEQUENCE [LARGE SCALE GENOMIC DNA]</scope>
    <source>
        <strain evidence="2 3">HU1</strain>
    </source>
</reference>
<protein>
    <recommendedName>
        <fullName evidence="1">Winged helix-turn helix domain-containing protein</fullName>
    </recommendedName>
</protein>
<dbReference type="InterPro" id="IPR025959">
    <property type="entry name" value="Winged_HTH_dom"/>
</dbReference>
<sequence length="103" mass="11768">MVSNGGYVSKLNTSQTAELIAHLESHHVYKSIVKYSVCSLVFLRQGKTSWLRAHNFSFKKPAARPAKEDSGKREAFIHYYRDGDGTVRKVFFFSYSLIFLTSN</sequence>